<proteinExistence type="predicted"/>
<accession>A0ABP8QUS7</accession>
<feature type="domain" description="CMP/dCMP-type deaminase" evidence="1">
    <location>
        <begin position="9"/>
        <end position="121"/>
    </location>
</feature>
<evidence type="ECO:0000313" key="3">
    <source>
        <dbReference type="Proteomes" id="UP001500503"/>
    </source>
</evidence>
<dbReference type="PANTHER" id="PTHR11079:SF162">
    <property type="entry name" value="RIBOFLAVIN BIOSYNTHESIS PROTEIN PYRD, CHLOROPLASTIC"/>
    <property type="match status" value="1"/>
</dbReference>
<dbReference type="InterPro" id="IPR002125">
    <property type="entry name" value="CMP_dCMP_dom"/>
</dbReference>
<protein>
    <recommendedName>
        <fullName evidence="1">CMP/dCMP-type deaminase domain-containing protein</fullName>
    </recommendedName>
</protein>
<dbReference type="RefSeq" id="WP_345471945.1">
    <property type="nucleotide sequence ID" value="NZ_BAABHF010000046.1"/>
</dbReference>
<dbReference type="EMBL" id="BAABHF010000046">
    <property type="protein sequence ID" value="GAA4510818.1"/>
    <property type="molecule type" value="Genomic_DNA"/>
</dbReference>
<dbReference type="PROSITE" id="PS51747">
    <property type="entry name" value="CYT_DCMP_DEAMINASES_2"/>
    <property type="match status" value="1"/>
</dbReference>
<dbReference type="InterPro" id="IPR016193">
    <property type="entry name" value="Cytidine_deaminase-like"/>
</dbReference>
<comment type="caution">
    <text evidence="2">The sequence shown here is derived from an EMBL/GenBank/DDBJ whole genome shotgun (WGS) entry which is preliminary data.</text>
</comment>
<name>A0ABP8QUS7_9ACTN</name>
<evidence type="ECO:0000313" key="2">
    <source>
        <dbReference type="EMBL" id="GAA4510818.1"/>
    </source>
</evidence>
<dbReference type="Pfam" id="PF00383">
    <property type="entry name" value="dCMP_cyt_deam_1"/>
    <property type="match status" value="1"/>
</dbReference>
<sequence>MPLVPPGCSNDYEWLSFAIDLAKRCPPSDTAFSVGCVIVDAHGSEISQGYSREQPHYHAEESALSKLTPDDERLPEATLYSSLEPCTRRKSRPRTCSELIIASGIRRVVIAWREPPIFVSDAHGVTALEAAGITVVEIPELADAATAMNAHILNTDTNGGSSAPAT</sequence>
<dbReference type="SUPFAM" id="SSF53927">
    <property type="entry name" value="Cytidine deaminase-like"/>
    <property type="match status" value="1"/>
</dbReference>
<reference evidence="3" key="1">
    <citation type="journal article" date="2019" name="Int. J. Syst. Evol. Microbiol.">
        <title>The Global Catalogue of Microorganisms (GCM) 10K type strain sequencing project: providing services to taxonomists for standard genome sequencing and annotation.</title>
        <authorList>
            <consortium name="The Broad Institute Genomics Platform"/>
            <consortium name="The Broad Institute Genome Sequencing Center for Infectious Disease"/>
            <person name="Wu L."/>
            <person name="Ma J."/>
        </authorList>
    </citation>
    <scope>NUCLEOTIDE SEQUENCE [LARGE SCALE GENOMIC DNA]</scope>
    <source>
        <strain evidence="3">JCM 17933</strain>
    </source>
</reference>
<keyword evidence="3" id="KW-1185">Reference proteome</keyword>
<dbReference type="Gene3D" id="3.40.140.10">
    <property type="entry name" value="Cytidine Deaminase, domain 2"/>
    <property type="match status" value="1"/>
</dbReference>
<organism evidence="2 3">
    <name type="scientific">Actinoallomurus oryzae</name>
    <dbReference type="NCBI Taxonomy" id="502180"/>
    <lineage>
        <taxon>Bacteria</taxon>
        <taxon>Bacillati</taxon>
        <taxon>Actinomycetota</taxon>
        <taxon>Actinomycetes</taxon>
        <taxon>Streptosporangiales</taxon>
        <taxon>Thermomonosporaceae</taxon>
        <taxon>Actinoallomurus</taxon>
    </lineage>
</organism>
<evidence type="ECO:0000259" key="1">
    <source>
        <dbReference type="PROSITE" id="PS51747"/>
    </source>
</evidence>
<dbReference type="Proteomes" id="UP001500503">
    <property type="component" value="Unassembled WGS sequence"/>
</dbReference>
<dbReference type="PANTHER" id="PTHR11079">
    <property type="entry name" value="CYTOSINE DEAMINASE FAMILY MEMBER"/>
    <property type="match status" value="1"/>
</dbReference>
<gene>
    <name evidence="2" type="ORF">GCM10023191_074000</name>
</gene>